<reference evidence="1" key="1">
    <citation type="submission" date="2018-05" db="EMBL/GenBank/DDBJ databases">
        <authorList>
            <person name="Lanie J.A."/>
            <person name="Ng W.-L."/>
            <person name="Kazmierczak K.M."/>
            <person name="Andrzejewski T.M."/>
            <person name="Davidsen T.M."/>
            <person name="Wayne K.J."/>
            <person name="Tettelin H."/>
            <person name="Glass J.I."/>
            <person name="Rusch D."/>
            <person name="Podicherti R."/>
            <person name="Tsui H.-C.T."/>
            <person name="Winkler M.E."/>
        </authorList>
    </citation>
    <scope>NUCLEOTIDE SEQUENCE</scope>
</reference>
<name>A0A382HPC0_9ZZZZ</name>
<feature type="non-terminal residue" evidence="1">
    <location>
        <position position="1"/>
    </location>
</feature>
<evidence type="ECO:0000313" key="1">
    <source>
        <dbReference type="EMBL" id="SVB88493.1"/>
    </source>
</evidence>
<dbReference type="EMBL" id="UINC01062159">
    <property type="protein sequence ID" value="SVB88493.1"/>
    <property type="molecule type" value="Genomic_DNA"/>
</dbReference>
<protein>
    <submittedName>
        <fullName evidence="1">Uncharacterized protein</fullName>
    </submittedName>
</protein>
<sequence length="78" mass="9228">ISRNILEHTRMLEPRRANKDSSYTYIWLMDPVVKEANYSYESIISGVHSPEETEKYLSMVRECLVAPQVFYSVKQGRW</sequence>
<gene>
    <name evidence="1" type="ORF">METZ01_LOCUS241347</name>
</gene>
<organism evidence="1">
    <name type="scientific">marine metagenome</name>
    <dbReference type="NCBI Taxonomy" id="408172"/>
    <lineage>
        <taxon>unclassified sequences</taxon>
        <taxon>metagenomes</taxon>
        <taxon>ecological metagenomes</taxon>
    </lineage>
</organism>
<accession>A0A382HPC0</accession>
<dbReference type="AlphaFoldDB" id="A0A382HPC0"/>
<proteinExistence type="predicted"/>